<evidence type="ECO:0000313" key="7">
    <source>
        <dbReference type="EMBL" id="ORX71004.1"/>
    </source>
</evidence>
<feature type="transmembrane region" description="Helical" evidence="5">
    <location>
        <begin position="493"/>
        <end position="514"/>
    </location>
</feature>
<organism evidence="7 8">
    <name type="scientific">Anaeromyces robustus</name>
    <dbReference type="NCBI Taxonomy" id="1754192"/>
    <lineage>
        <taxon>Eukaryota</taxon>
        <taxon>Fungi</taxon>
        <taxon>Fungi incertae sedis</taxon>
        <taxon>Chytridiomycota</taxon>
        <taxon>Chytridiomycota incertae sedis</taxon>
        <taxon>Neocallimastigomycetes</taxon>
        <taxon>Neocallimastigales</taxon>
        <taxon>Neocallimastigaceae</taxon>
        <taxon>Anaeromyces</taxon>
    </lineage>
</organism>
<name>A0A1Y1WCY1_9FUNG</name>
<feature type="transmembrane region" description="Helical" evidence="5">
    <location>
        <begin position="526"/>
        <end position="550"/>
    </location>
</feature>
<dbReference type="Pfam" id="PF00003">
    <property type="entry name" value="7tm_3"/>
    <property type="match status" value="1"/>
</dbReference>
<feature type="transmembrane region" description="Helical" evidence="5">
    <location>
        <begin position="649"/>
        <end position="665"/>
    </location>
</feature>
<evidence type="ECO:0000256" key="2">
    <source>
        <dbReference type="ARBA" id="ARBA00022692"/>
    </source>
</evidence>
<evidence type="ECO:0000256" key="3">
    <source>
        <dbReference type="ARBA" id="ARBA00022989"/>
    </source>
</evidence>
<dbReference type="GO" id="GO:0016020">
    <property type="term" value="C:membrane"/>
    <property type="evidence" value="ECO:0007669"/>
    <property type="project" value="UniProtKB-SubCell"/>
</dbReference>
<comment type="subcellular location">
    <subcellularLocation>
        <location evidence="1">Membrane</location>
        <topology evidence="1">Multi-pass membrane protein</topology>
    </subcellularLocation>
</comment>
<dbReference type="GO" id="GO:0004930">
    <property type="term" value="F:G protein-coupled receptor activity"/>
    <property type="evidence" value="ECO:0007669"/>
    <property type="project" value="InterPro"/>
</dbReference>
<dbReference type="Gene3D" id="3.40.190.10">
    <property type="entry name" value="Periplasmic binding protein-like II"/>
    <property type="match status" value="1"/>
</dbReference>
<dbReference type="EMBL" id="MCFG01000407">
    <property type="protein sequence ID" value="ORX71004.1"/>
    <property type="molecule type" value="Genomic_DNA"/>
</dbReference>
<keyword evidence="4 5" id="KW-0472">Membrane</keyword>
<dbReference type="Proteomes" id="UP000193944">
    <property type="component" value="Unassembled WGS sequence"/>
</dbReference>
<evidence type="ECO:0000259" key="6">
    <source>
        <dbReference type="Pfam" id="PF00003"/>
    </source>
</evidence>
<evidence type="ECO:0000256" key="5">
    <source>
        <dbReference type="SAM" id="Phobius"/>
    </source>
</evidence>
<proteinExistence type="predicted"/>
<reference evidence="7 8" key="2">
    <citation type="submission" date="2016-08" db="EMBL/GenBank/DDBJ databases">
        <title>Pervasive Adenine N6-methylation of Active Genes in Fungi.</title>
        <authorList>
            <consortium name="DOE Joint Genome Institute"/>
            <person name="Mondo S.J."/>
            <person name="Dannebaum R.O."/>
            <person name="Kuo R.C."/>
            <person name="Labutti K."/>
            <person name="Haridas S."/>
            <person name="Kuo A."/>
            <person name="Salamov A."/>
            <person name="Ahrendt S.R."/>
            <person name="Lipzen A."/>
            <person name="Sullivan W."/>
            <person name="Andreopoulos W.B."/>
            <person name="Clum A."/>
            <person name="Lindquist E."/>
            <person name="Daum C."/>
            <person name="Ramamoorthy G.K."/>
            <person name="Gryganskyi A."/>
            <person name="Culley D."/>
            <person name="Magnuson J.K."/>
            <person name="James T.Y."/>
            <person name="O'Malley M.A."/>
            <person name="Stajich J.E."/>
            <person name="Spatafora J.W."/>
            <person name="Visel A."/>
            <person name="Grigoriev I.V."/>
        </authorList>
    </citation>
    <scope>NUCLEOTIDE SEQUENCE [LARGE SCALE GENOMIC DNA]</scope>
    <source>
        <strain evidence="7 8">S4</strain>
    </source>
</reference>
<reference evidence="7 8" key="1">
    <citation type="submission" date="2016-08" db="EMBL/GenBank/DDBJ databases">
        <title>A Parts List for Fungal Cellulosomes Revealed by Comparative Genomics.</title>
        <authorList>
            <consortium name="DOE Joint Genome Institute"/>
            <person name="Haitjema C.H."/>
            <person name="Gilmore S.P."/>
            <person name="Henske J.K."/>
            <person name="Solomon K.V."/>
            <person name="De Groot R."/>
            <person name="Kuo A."/>
            <person name="Mondo S.J."/>
            <person name="Salamov A.A."/>
            <person name="Labutti K."/>
            <person name="Zhao Z."/>
            <person name="Chiniquy J."/>
            <person name="Barry K."/>
            <person name="Brewer H.M."/>
            <person name="Purvine S.O."/>
            <person name="Wright A.T."/>
            <person name="Boxma B."/>
            <person name="Van Alen T."/>
            <person name="Hackstein J.H."/>
            <person name="Baker S.E."/>
            <person name="Grigoriev I.V."/>
            <person name="O'Malley M.A."/>
        </authorList>
    </citation>
    <scope>NUCLEOTIDE SEQUENCE [LARGE SCALE GENOMIC DNA]</scope>
    <source>
        <strain evidence="7 8">S4</strain>
    </source>
</reference>
<dbReference type="OrthoDB" id="2159603at2759"/>
<feature type="transmembrane region" description="Helical" evidence="5">
    <location>
        <begin position="461"/>
        <end position="481"/>
    </location>
</feature>
<gene>
    <name evidence="7" type="ORF">BCR32DRAFT_272354</name>
</gene>
<evidence type="ECO:0000313" key="8">
    <source>
        <dbReference type="Proteomes" id="UP000193944"/>
    </source>
</evidence>
<accession>A0A1Y1WCY1</accession>
<dbReference type="InterPro" id="IPR017978">
    <property type="entry name" value="GPCR_3_C"/>
</dbReference>
<sequence>MEFIRNYLCITVIYILIHYSRIIHAIEEYNIQILFDRPDSINTLYWKDYTLQSENYISKLNSSIHVHFKYNSAESIDKSNPTDYQNYVKNKLKHLNNSSFDILILEDKFLFGDKYFIHSTYIEELFNLNNLHLLYEDLTDLTNKKEKLDFDEHLLNNGYYDNKLYALPYELDFDVLYCDKSKLNSLNLEKLTWNELLAIPAKYKNLLSFPLSNDDELLNIFIEYLNGSNGNNIKSIDNNYDLFYNNTSISNEIFKSFKNFILKLSTLDIEQYLKVTQKDSYESFLNGDSLFFKGKASHYNTMIQNNKNITIVTSLPPKNTSILSTKYLVINKNSKVDKKLLKDVALQLTSKEFQIFKANQFGTIPTLDLKQKKDDTKIKSLLNDKSNSEIYKLLNKMESFFITEFFKSDTSAPLIEIRLLLPQYLKNYINNTIDETSLQMIFDNIKNLVMNQWNYMNGLKIAIYVPMIIFTLSSVIIMILIYENRNHPYLKFFSPNLCNLIIFGFILSIISPQFSLQENSIPKCQIYYVYQTITTDLIVFPMFAITYRIYSIYNSKSKFSYGYLLNNRHLLNYILIALSFMVTYSTVIVCIFDFRIISYGDIETYRKPTCDLEVFDFSIIERIINGLAFLGMFIMIIKTYKDSKRYGQFKFLYVLIFTFIIELIEDLLSPKIPPTGHFIFFIMIYILSMASDLLCIYLLVGSKLIYIFKHPSDEEFFNSDNLSTDYFNNTDIAHFIPMKKKNNDNNYFLNNNAIDKKGEIAINNRNPTKSNES</sequence>
<feature type="transmembrane region" description="Helical" evidence="5">
    <location>
        <begin position="617"/>
        <end position="637"/>
    </location>
</feature>
<keyword evidence="8" id="KW-1185">Reference proteome</keyword>
<feature type="transmembrane region" description="Helical" evidence="5">
    <location>
        <begin position="677"/>
        <end position="700"/>
    </location>
</feature>
<evidence type="ECO:0000256" key="4">
    <source>
        <dbReference type="ARBA" id="ARBA00023136"/>
    </source>
</evidence>
<keyword evidence="3 5" id="KW-1133">Transmembrane helix</keyword>
<feature type="transmembrane region" description="Helical" evidence="5">
    <location>
        <begin position="570"/>
        <end position="597"/>
    </location>
</feature>
<dbReference type="Pfam" id="PF13416">
    <property type="entry name" value="SBP_bac_8"/>
    <property type="match status" value="1"/>
</dbReference>
<dbReference type="InterPro" id="IPR006059">
    <property type="entry name" value="SBP"/>
</dbReference>
<dbReference type="SUPFAM" id="SSF53850">
    <property type="entry name" value="Periplasmic binding protein-like II"/>
    <property type="match status" value="1"/>
</dbReference>
<comment type="caution">
    <text evidence="7">The sequence shown here is derived from an EMBL/GenBank/DDBJ whole genome shotgun (WGS) entry which is preliminary data.</text>
</comment>
<keyword evidence="2 5" id="KW-0812">Transmembrane</keyword>
<dbReference type="AlphaFoldDB" id="A0A1Y1WCY1"/>
<feature type="domain" description="G-protein coupled receptors family 3 profile" evidence="6">
    <location>
        <begin position="455"/>
        <end position="661"/>
    </location>
</feature>
<evidence type="ECO:0000256" key="1">
    <source>
        <dbReference type="ARBA" id="ARBA00004141"/>
    </source>
</evidence>
<protein>
    <submittedName>
        <fullName evidence="7">Periplasmic binding protein-like II</fullName>
    </submittedName>
</protein>